<dbReference type="STRING" id="698492.A0A0E9NBV8"/>
<feature type="compositionally biased region" description="Low complexity" evidence="10">
    <location>
        <begin position="86"/>
        <end position="95"/>
    </location>
</feature>
<dbReference type="OMA" id="RRDIMWD"/>
<keyword evidence="2" id="KW-0812">Transmembrane</keyword>
<evidence type="ECO:0000256" key="3">
    <source>
        <dbReference type="ARBA" id="ARBA00022786"/>
    </source>
</evidence>
<keyword evidence="6" id="KW-0472">Membrane</keyword>
<evidence type="ECO:0000256" key="2">
    <source>
        <dbReference type="ARBA" id="ARBA00022692"/>
    </source>
</evidence>
<reference evidence="12 13" key="1">
    <citation type="journal article" date="2011" name="J. Gen. Appl. Microbiol.">
        <title>Draft genome sequencing of the enigmatic yeast Saitoella complicata.</title>
        <authorList>
            <person name="Nishida H."/>
            <person name="Hamamoto M."/>
            <person name="Sugiyama J."/>
        </authorList>
    </citation>
    <scope>NUCLEOTIDE SEQUENCE [LARGE SCALE GENOMIC DNA]</scope>
    <source>
        <strain evidence="12 13">NRRL Y-17804</strain>
    </source>
</reference>
<keyword evidence="4" id="KW-0256">Endoplasmic reticulum</keyword>
<evidence type="ECO:0000256" key="8">
    <source>
        <dbReference type="ARBA" id="ARBA00061383"/>
    </source>
</evidence>
<dbReference type="Proteomes" id="UP000033140">
    <property type="component" value="Unassembled WGS sequence"/>
</dbReference>
<evidence type="ECO:0000256" key="5">
    <source>
        <dbReference type="ARBA" id="ARBA00022989"/>
    </source>
</evidence>
<feature type="region of interest" description="Disordered" evidence="10">
    <location>
        <begin position="72"/>
        <end position="111"/>
    </location>
</feature>
<reference evidence="12 13" key="2">
    <citation type="journal article" date="2014" name="J. Gen. Appl. Microbiol.">
        <title>The early diverging ascomycetous budding yeast Saitoella complicata has three histone deacetylases belonging to the Clr6, Hos2, and Rpd3 lineages.</title>
        <authorList>
            <person name="Nishida H."/>
            <person name="Matsumoto T."/>
            <person name="Kondo S."/>
            <person name="Hamamoto M."/>
            <person name="Yoshikawa H."/>
        </authorList>
    </citation>
    <scope>NUCLEOTIDE SEQUENCE [LARGE SCALE GENOMIC DNA]</scope>
    <source>
        <strain evidence="12 13">NRRL Y-17804</strain>
    </source>
</reference>
<feature type="domain" description="CUE" evidence="11">
    <location>
        <begin position="34"/>
        <end position="77"/>
    </location>
</feature>
<reference evidence="12 13" key="3">
    <citation type="journal article" date="2015" name="Genome Announc.">
        <title>Draft Genome Sequence of the Archiascomycetous Yeast Saitoella complicata.</title>
        <authorList>
            <person name="Yamauchi K."/>
            <person name="Kondo S."/>
            <person name="Hamamoto M."/>
            <person name="Takahashi Y."/>
            <person name="Ogura Y."/>
            <person name="Hayashi T."/>
            <person name="Nishida H."/>
        </authorList>
    </citation>
    <scope>NUCLEOTIDE SEQUENCE [LARGE SCALE GENOMIC DNA]</scope>
    <source>
        <strain evidence="12 13">NRRL Y-17804</strain>
    </source>
</reference>
<feature type="compositionally biased region" description="Basic and acidic residues" evidence="10">
    <location>
        <begin position="165"/>
        <end position="175"/>
    </location>
</feature>
<dbReference type="CDD" id="cd14424">
    <property type="entry name" value="CUE_Cue1p_like"/>
    <property type="match status" value="1"/>
</dbReference>
<name>A0A0E9NBV8_SAICN</name>
<dbReference type="EMBL" id="BACD03000008">
    <property type="protein sequence ID" value="GAO47329.1"/>
    <property type="molecule type" value="Genomic_DNA"/>
</dbReference>
<evidence type="ECO:0000256" key="7">
    <source>
        <dbReference type="ARBA" id="ARBA00037847"/>
    </source>
</evidence>
<evidence type="ECO:0000259" key="11">
    <source>
        <dbReference type="PROSITE" id="PS51140"/>
    </source>
</evidence>
<dbReference type="PROSITE" id="PS51140">
    <property type="entry name" value="CUE"/>
    <property type="match status" value="1"/>
</dbReference>
<evidence type="ECO:0000256" key="4">
    <source>
        <dbReference type="ARBA" id="ARBA00022824"/>
    </source>
</evidence>
<evidence type="ECO:0000313" key="13">
    <source>
        <dbReference type="Proteomes" id="UP000033140"/>
    </source>
</evidence>
<dbReference type="GO" id="GO:0043130">
    <property type="term" value="F:ubiquitin binding"/>
    <property type="evidence" value="ECO:0007669"/>
    <property type="project" value="InterPro"/>
</dbReference>
<dbReference type="OrthoDB" id="3824970at2759"/>
<organism evidence="12 13">
    <name type="scientific">Saitoella complicata (strain BCRC 22490 / CBS 7301 / JCM 7358 / NBRC 10748 / NRRL Y-17804)</name>
    <dbReference type="NCBI Taxonomy" id="698492"/>
    <lineage>
        <taxon>Eukaryota</taxon>
        <taxon>Fungi</taxon>
        <taxon>Dikarya</taxon>
        <taxon>Ascomycota</taxon>
        <taxon>Taphrinomycotina</taxon>
        <taxon>Taphrinomycotina incertae sedis</taxon>
        <taxon>Saitoella</taxon>
    </lineage>
</organism>
<dbReference type="FunFam" id="1.10.8.10:FF:000050">
    <property type="entry name" value="Related to AMFR protein"/>
    <property type="match status" value="1"/>
</dbReference>
<dbReference type="AlphaFoldDB" id="A0A0E9NBV8"/>
<evidence type="ECO:0000256" key="1">
    <source>
        <dbReference type="ARBA" id="ARBA00004586"/>
    </source>
</evidence>
<evidence type="ECO:0000313" key="12">
    <source>
        <dbReference type="EMBL" id="GAO47329.1"/>
    </source>
</evidence>
<proteinExistence type="inferred from homology"/>
<dbReference type="Pfam" id="PF02845">
    <property type="entry name" value="CUE"/>
    <property type="match status" value="1"/>
</dbReference>
<evidence type="ECO:0000256" key="6">
    <source>
        <dbReference type="ARBA" id="ARBA00023136"/>
    </source>
</evidence>
<comment type="subcellular location">
    <subcellularLocation>
        <location evidence="7">Endomembrane system</location>
        <topology evidence="7">Single-pass membrane protein</topology>
    </subcellularLocation>
    <subcellularLocation>
        <location evidence="1">Endoplasmic reticulum membrane</location>
    </subcellularLocation>
</comment>
<protein>
    <recommendedName>
        <fullName evidence="9">Coupling of ubiquitin conjugation to ER degradation protein 1</fullName>
    </recommendedName>
</protein>
<comment type="similarity">
    <text evidence="8">Belongs to the CUE1 family.</text>
</comment>
<dbReference type="InterPro" id="IPR003892">
    <property type="entry name" value="CUE"/>
</dbReference>
<evidence type="ECO:0000256" key="9">
    <source>
        <dbReference type="ARBA" id="ARBA00072899"/>
    </source>
</evidence>
<keyword evidence="3" id="KW-0833">Ubl conjugation pathway</keyword>
<keyword evidence="13" id="KW-1185">Reference proteome</keyword>
<evidence type="ECO:0000256" key="10">
    <source>
        <dbReference type="SAM" id="MobiDB-lite"/>
    </source>
</evidence>
<dbReference type="GO" id="GO:0005789">
    <property type="term" value="C:endoplasmic reticulum membrane"/>
    <property type="evidence" value="ECO:0007669"/>
    <property type="project" value="UniProtKB-SubCell"/>
</dbReference>
<dbReference type="RefSeq" id="XP_019022690.1">
    <property type="nucleotide sequence ID" value="XM_019166959.1"/>
</dbReference>
<comment type="caution">
    <text evidence="12">The sequence shown here is derived from an EMBL/GenBank/DDBJ whole genome shotgun (WGS) entry which is preliminary data.</text>
</comment>
<sequence length="200" mass="21825">MDDATALLVIIAAAFIFFKWLTSTSPSPRSQLLLTQGMVDIVQAMFPHVDPLSIRYDLERTLSVEATTDKILSTGSLPTPPPTWTPPVTSSSSSSAAGGDNLYAPPPRTARVPTARMDTETRHNAPTPPQPDLITKYNLRSKLASPPSLSKDGPRGSAGKSWSTSKDERQTALRRRQEEMIIKARKALEEKIKKGDLGDE</sequence>
<keyword evidence="5" id="KW-1133">Transmembrane helix</keyword>
<feature type="region of interest" description="Disordered" evidence="10">
    <location>
        <begin position="143"/>
        <end position="175"/>
    </location>
</feature>
<dbReference type="Gene3D" id="1.10.8.10">
    <property type="entry name" value="DNA helicase RuvA subunit, C-terminal domain"/>
    <property type="match status" value="1"/>
</dbReference>
<accession>A0A0E9NBV8</accession>
<dbReference type="SMART" id="SM00546">
    <property type="entry name" value="CUE"/>
    <property type="match status" value="1"/>
</dbReference>
<gene>
    <name evidence="12" type="ORF">G7K_1537-t1</name>
</gene>